<evidence type="ECO:0000313" key="3">
    <source>
        <dbReference type="Proteomes" id="UP000239156"/>
    </source>
</evidence>
<dbReference type="VEuPathDB" id="FungiDB:PSHT_11200"/>
<accession>A0A2S4W7K0</accession>
<organism evidence="2 3">
    <name type="scientific">Puccinia striiformis</name>
    <dbReference type="NCBI Taxonomy" id="27350"/>
    <lineage>
        <taxon>Eukaryota</taxon>
        <taxon>Fungi</taxon>
        <taxon>Dikarya</taxon>
        <taxon>Basidiomycota</taxon>
        <taxon>Pucciniomycotina</taxon>
        <taxon>Pucciniomycetes</taxon>
        <taxon>Pucciniales</taxon>
        <taxon>Pucciniaceae</taxon>
        <taxon>Puccinia</taxon>
    </lineage>
</organism>
<sequence>MEGVVSLILCDASLDSVSGAHDSSCRAPMFVHGGGTHHPLLWAGVPRVHLTTGVFPVPVSPTNNMSSDDRIHAANRSSKTKVEQNLEYDGRYSMPIARDSQAFRWTEDKKRDQDQDDTKEDKAVETQQDFDGELEDVKDAEESDSNAGEDGDDEEGDDEIKDGIGMVDPLESGAVDGKFWEGGHDDGEEPESNEAELSATENQTMPKDFDLSTAKENTAGGEQSKAENQRPRDEITGGEYGQLVRRRS</sequence>
<dbReference type="AlphaFoldDB" id="A0A2S4W7K0"/>
<gene>
    <name evidence="2" type="ORF">PSTT_00359</name>
</gene>
<evidence type="ECO:0000313" key="2">
    <source>
        <dbReference type="EMBL" id="POW17729.1"/>
    </source>
</evidence>
<proteinExistence type="predicted"/>
<protein>
    <submittedName>
        <fullName evidence="2">Uncharacterized protein</fullName>
    </submittedName>
</protein>
<reference evidence="2" key="1">
    <citation type="submission" date="2017-12" db="EMBL/GenBank/DDBJ databases">
        <title>Gene loss provides genomic basis for host adaptation in cereal stripe rust fungi.</title>
        <authorList>
            <person name="Xia C."/>
        </authorList>
    </citation>
    <scope>NUCLEOTIDE SEQUENCE [LARGE SCALE GENOMIC DNA]</scope>
    <source>
        <strain evidence="2">93-210</strain>
    </source>
</reference>
<dbReference type="VEuPathDB" id="FungiDB:PSTT_00359"/>
<comment type="caution">
    <text evidence="2">The sequence shown here is derived from an EMBL/GenBank/DDBJ whole genome shotgun (WGS) entry which is preliminary data.</text>
</comment>
<evidence type="ECO:0000256" key="1">
    <source>
        <dbReference type="SAM" id="MobiDB-lite"/>
    </source>
</evidence>
<dbReference type="EMBL" id="PKSL01000002">
    <property type="protein sequence ID" value="POW17729.1"/>
    <property type="molecule type" value="Genomic_DNA"/>
</dbReference>
<feature type="compositionally biased region" description="Basic and acidic residues" evidence="1">
    <location>
        <begin position="224"/>
        <end position="235"/>
    </location>
</feature>
<keyword evidence="3" id="KW-1185">Reference proteome</keyword>
<feature type="compositionally biased region" description="Basic and acidic residues" evidence="1">
    <location>
        <begin position="80"/>
        <end position="90"/>
    </location>
</feature>
<dbReference type="Proteomes" id="UP000239156">
    <property type="component" value="Unassembled WGS sequence"/>
</dbReference>
<feature type="region of interest" description="Disordered" evidence="1">
    <location>
        <begin position="59"/>
        <end position="248"/>
    </location>
</feature>
<feature type="compositionally biased region" description="Acidic residues" evidence="1">
    <location>
        <begin position="128"/>
        <end position="160"/>
    </location>
</feature>
<name>A0A2S4W7K0_9BASI</name>